<dbReference type="AlphaFoldDB" id="A0A927C9N0"/>
<organism evidence="3 4">
    <name type="scientific">Paenibacillus oceani</name>
    <dbReference type="NCBI Taxonomy" id="2772510"/>
    <lineage>
        <taxon>Bacteria</taxon>
        <taxon>Bacillati</taxon>
        <taxon>Bacillota</taxon>
        <taxon>Bacilli</taxon>
        <taxon>Bacillales</taxon>
        <taxon>Paenibacillaceae</taxon>
        <taxon>Paenibacillus</taxon>
    </lineage>
</organism>
<dbReference type="InterPro" id="IPR015797">
    <property type="entry name" value="NUDIX_hydrolase-like_dom_sf"/>
</dbReference>
<reference evidence="3" key="1">
    <citation type="submission" date="2020-09" db="EMBL/GenBank/DDBJ databases">
        <title>A novel bacterium of genus Paenibacillus, isolated from South China Sea.</title>
        <authorList>
            <person name="Huang H."/>
            <person name="Mo K."/>
            <person name="Hu Y."/>
        </authorList>
    </citation>
    <scope>NUCLEOTIDE SEQUENCE</scope>
    <source>
        <strain evidence="3">IB182363</strain>
    </source>
</reference>
<evidence type="ECO:0000313" key="3">
    <source>
        <dbReference type="EMBL" id="MBD2863984.1"/>
    </source>
</evidence>
<name>A0A927C9N0_9BACL</name>
<proteinExistence type="predicted"/>
<dbReference type="PROSITE" id="PS00893">
    <property type="entry name" value="NUDIX_BOX"/>
    <property type="match status" value="1"/>
</dbReference>
<evidence type="ECO:0000256" key="1">
    <source>
        <dbReference type="ARBA" id="ARBA00022801"/>
    </source>
</evidence>
<dbReference type="Pfam" id="PF00293">
    <property type="entry name" value="NUDIX"/>
    <property type="match status" value="1"/>
</dbReference>
<dbReference type="PROSITE" id="PS51462">
    <property type="entry name" value="NUDIX"/>
    <property type="match status" value="1"/>
</dbReference>
<dbReference type="Proteomes" id="UP000639396">
    <property type="component" value="Unassembled WGS sequence"/>
</dbReference>
<feature type="domain" description="Nudix hydrolase" evidence="2">
    <location>
        <begin position="31"/>
        <end position="166"/>
    </location>
</feature>
<dbReference type="GO" id="GO:0016787">
    <property type="term" value="F:hydrolase activity"/>
    <property type="evidence" value="ECO:0007669"/>
    <property type="project" value="UniProtKB-KW"/>
</dbReference>
<accession>A0A927C9N0</accession>
<dbReference type="Gene3D" id="3.90.79.10">
    <property type="entry name" value="Nucleoside Triphosphate Pyrophosphohydrolase"/>
    <property type="match status" value="1"/>
</dbReference>
<dbReference type="InterPro" id="IPR020084">
    <property type="entry name" value="NUDIX_hydrolase_CS"/>
</dbReference>
<gene>
    <name evidence="3" type="ORF">IDH45_18500</name>
</gene>
<dbReference type="EMBL" id="JACXJA010000026">
    <property type="protein sequence ID" value="MBD2863984.1"/>
    <property type="molecule type" value="Genomic_DNA"/>
</dbReference>
<dbReference type="RefSeq" id="WP_190929615.1">
    <property type="nucleotide sequence ID" value="NZ_JACXJA010000026.1"/>
</dbReference>
<evidence type="ECO:0000259" key="2">
    <source>
        <dbReference type="PROSITE" id="PS51462"/>
    </source>
</evidence>
<dbReference type="InterPro" id="IPR000086">
    <property type="entry name" value="NUDIX_hydrolase_dom"/>
</dbReference>
<sequence>MNKNERYANLFQNATWGKIESEFIMEVPHESLISNVNVVPFINNECIVIRLENGEWEIPGGTLEKDENYFATIKRELIEEAGAILHSFEPFGAWKCFSYHAHAYKPHLPHPEFFRLVGYGDVELFSKPQIPDDGEKVVAVEKMSVEEAATKFYETGRPDLAELYKLAEELRNQKLQYSSLR</sequence>
<protein>
    <submittedName>
        <fullName evidence="3">NUDIX domain-containing protein</fullName>
    </submittedName>
</protein>
<evidence type="ECO:0000313" key="4">
    <source>
        <dbReference type="Proteomes" id="UP000639396"/>
    </source>
</evidence>
<comment type="caution">
    <text evidence="3">The sequence shown here is derived from an EMBL/GenBank/DDBJ whole genome shotgun (WGS) entry which is preliminary data.</text>
</comment>
<keyword evidence="4" id="KW-1185">Reference proteome</keyword>
<dbReference type="SUPFAM" id="SSF55811">
    <property type="entry name" value="Nudix"/>
    <property type="match status" value="1"/>
</dbReference>
<keyword evidence="1" id="KW-0378">Hydrolase</keyword>